<accession>F2R2K2</accession>
<evidence type="ECO:0000313" key="1">
    <source>
        <dbReference type="EMBL" id="CCA58127.1"/>
    </source>
</evidence>
<organism evidence="1 2">
    <name type="scientific">Streptomyces venezuelae (strain ATCC 10712 / CBS 650.69 / DSM 40230 / JCM 4526 / NBRC 13096 / PD 04745)</name>
    <dbReference type="NCBI Taxonomy" id="953739"/>
    <lineage>
        <taxon>Bacteria</taxon>
        <taxon>Bacillati</taxon>
        <taxon>Actinomycetota</taxon>
        <taxon>Actinomycetes</taxon>
        <taxon>Kitasatosporales</taxon>
        <taxon>Streptomycetaceae</taxon>
        <taxon>Streptomyces</taxon>
    </lineage>
</organism>
<dbReference type="AlphaFoldDB" id="F2R2K2"/>
<sequence>MISNIIQTSNAGSVSAARFVSTVKMTDRSVASTCSLGVSVSAFIGTGLSAAGLAGLGMRPAVELRNERPTKALEAGAAVKAKAYDFAATGAGTQQQTTTHDHMMWAFRGLEPWSDPV</sequence>
<reference evidence="1 2" key="1">
    <citation type="journal article" date="2011" name="BMC Genomics">
        <title>Genome-wide analysis of the role of GlnR in Streptomyces venezuelae provides new insights into global nitrogen regulation in actinomycetes.</title>
        <authorList>
            <person name="Pullan S.T."/>
            <person name="Bibb M.J."/>
            <person name="Merrick M."/>
        </authorList>
    </citation>
    <scope>NUCLEOTIDE SEQUENCE [LARGE SCALE GENOMIC DNA]</scope>
    <source>
        <strain evidence="1">ATCC 10712</strain>
    </source>
</reference>
<dbReference type="HOGENOM" id="CLU_153264_0_0_11"/>
<evidence type="ECO:0000313" key="2">
    <source>
        <dbReference type="Proteomes" id="UP000006854"/>
    </source>
</evidence>
<dbReference type="eggNOG" id="ENOG503493M">
    <property type="taxonomic scope" value="Bacteria"/>
</dbReference>
<dbReference type="RefSeq" id="WP_015036027.1">
    <property type="nucleotide sequence ID" value="NC_018750.1"/>
</dbReference>
<dbReference type="Proteomes" id="UP000006854">
    <property type="component" value="Chromosome"/>
</dbReference>
<dbReference type="GeneID" id="51865401"/>
<gene>
    <name evidence="1" type="ordered locus">SVEN_4841</name>
</gene>
<protein>
    <submittedName>
        <fullName evidence="1">Uncharacterized protein</fullName>
    </submittedName>
</protein>
<proteinExistence type="predicted"/>
<dbReference type="PATRIC" id="fig|953739.5.peg.7352"/>
<dbReference type="EMBL" id="FR845719">
    <property type="protein sequence ID" value="CCA58127.1"/>
    <property type="molecule type" value="Genomic_DNA"/>
</dbReference>
<dbReference type="KEGG" id="sve:SVEN_4841"/>
<keyword evidence="2" id="KW-1185">Reference proteome</keyword>
<name>F2R2K2_STRVP</name>
<dbReference type="STRING" id="953739.SVEN_4841"/>